<accession>A0AB39UXW1</accession>
<dbReference type="SUPFAM" id="SSF102705">
    <property type="entry name" value="NIF3 (NGG1p interacting factor 3)-like"/>
    <property type="match status" value="1"/>
</dbReference>
<dbReference type="PANTHER" id="PTHR41774:SF1">
    <property type="entry name" value="NGG1P INTERACTING FACTOR NIF3"/>
    <property type="match status" value="1"/>
</dbReference>
<protein>
    <submittedName>
        <fullName evidence="1">YqfO family protein</fullName>
    </submittedName>
</protein>
<evidence type="ECO:0000313" key="1">
    <source>
        <dbReference type="EMBL" id="XDT73179.1"/>
    </source>
</evidence>
<sequence>MLQFYFYVPESHLEQVKEAVFDAGAGRIGDYEACCWQTLGKGQFRPGDAANPFIGRKGELETVEEWRVEMVLPETLREEVLQAFRRAHPYEEPAYGFIAIET</sequence>
<name>A0AB39UXW1_9GAMM</name>
<dbReference type="InterPro" id="IPR036069">
    <property type="entry name" value="DUF34/NIF3_sf"/>
</dbReference>
<dbReference type="AlphaFoldDB" id="A0AB39UXW1"/>
<dbReference type="RefSeq" id="WP_369602173.1">
    <property type="nucleotide sequence ID" value="NZ_CP154858.1"/>
</dbReference>
<dbReference type="InterPro" id="IPR015867">
    <property type="entry name" value="N-reg_PII/ATP_PRibTrfase_C"/>
</dbReference>
<dbReference type="Gene3D" id="3.30.70.120">
    <property type="match status" value="1"/>
</dbReference>
<dbReference type="EMBL" id="CP154858">
    <property type="protein sequence ID" value="XDT73179.1"/>
    <property type="molecule type" value="Genomic_DNA"/>
</dbReference>
<dbReference type="FunFam" id="3.30.70.120:FF:000006">
    <property type="entry name" value="GTP cyclohydrolase 1 type 2 homolog"/>
    <property type="match status" value="1"/>
</dbReference>
<organism evidence="1">
    <name type="scientific">Thermohahella caldifontis</name>
    <dbReference type="NCBI Taxonomy" id="3142973"/>
    <lineage>
        <taxon>Bacteria</taxon>
        <taxon>Pseudomonadati</taxon>
        <taxon>Pseudomonadota</taxon>
        <taxon>Gammaproteobacteria</taxon>
        <taxon>Oceanospirillales</taxon>
        <taxon>Hahellaceae</taxon>
        <taxon>Thermohahella</taxon>
    </lineage>
</organism>
<reference evidence="1" key="1">
    <citation type="submission" date="2024-05" db="EMBL/GenBank/DDBJ databases">
        <title>Genome sequencing of novel strain.</title>
        <authorList>
            <person name="Ganbat D."/>
            <person name="Ganbat S."/>
            <person name="Lee S.-J."/>
        </authorList>
    </citation>
    <scope>NUCLEOTIDE SEQUENCE</scope>
    <source>
        <strain evidence="1">SMD15-11</strain>
    </source>
</reference>
<gene>
    <name evidence="1" type="ORF">AAIA72_04175</name>
</gene>
<proteinExistence type="predicted"/>
<dbReference type="PANTHER" id="PTHR41774">
    <property type="match status" value="1"/>
</dbReference>
<dbReference type="KEGG" id="tcd:AAIA72_04175"/>